<dbReference type="EMBL" id="ADAS02000013">
    <property type="protein sequence ID" value="OAV97480.1"/>
    <property type="molecule type" value="Genomic_DNA"/>
</dbReference>
<dbReference type="EnsemblFungi" id="PTTG_01709-t43_1">
    <property type="protein sequence ID" value="PTTG_01709-t43_1-p1"/>
    <property type="gene ID" value="PTTG_01709"/>
</dbReference>
<dbReference type="VEuPathDB" id="FungiDB:PTTG_01709"/>
<keyword evidence="3" id="KW-1185">Reference proteome</keyword>
<organism evidence="1">
    <name type="scientific">Puccinia triticina (isolate 1-1 / race 1 (BBBD))</name>
    <name type="common">Brown leaf rust fungus</name>
    <dbReference type="NCBI Taxonomy" id="630390"/>
    <lineage>
        <taxon>Eukaryota</taxon>
        <taxon>Fungi</taxon>
        <taxon>Dikarya</taxon>
        <taxon>Basidiomycota</taxon>
        <taxon>Pucciniomycotina</taxon>
        <taxon>Pucciniomycetes</taxon>
        <taxon>Pucciniales</taxon>
        <taxon>Pucciniaceae</taxon>
        <taxon>Puccinia</taxon>
    </lineage>
</organism>
<gene>
    <name evidence="1" type="ORF">PTTG_01709</name>
</gene>
<evidence type="ECO:0000313" key="1">
    <source>
        <dbReference type="EMBL" id="OAV97480.1"/>
    </source>
</evidence>
<sequence>MHQCNLTQIQMLRPAKLFPLHIIHPILTPSLQLLVILTMPPILTASIQAMVLDIMDPMLTQVLVMESMDPMLMASLKVKFLDIVHPMLMASLQVKFLDIFKQVWLDLLTNNPGVGLLAITMEVHSLIHPDHQIPAFLKILI</sequence>
<reference evidence="2" key="4">
    <citation type="submission" date="2025-05" db="UniProtKB">
        <authorList>
            <consortium name="EnsemblFungi"/>
        </authorList>
    </citation>
    <scope>IDENTIFICATION</scope>
    <source>
        <strain evidence="2">isolate 1-1 / race 1 (BBBD)</strain>
    </source>
</reference>
<proteinExistence type="predicted"/>
<reference evidence="2 3" key="3">
    <citation type="journal article" date="2017" name="G3 (Bethesda)">
        <title>Comparative analysis highlights variable genome content of wheat rusts and divergence of the mating loci.</title>
        <authorList>
            <person name="Cuomo C.A."/>
            <person name="Bakkeren G."/>
            <person name="Khalil H.B."/>
            <person name="Panwar V."/>
            <person name="Joly D."/>
            <person name="Linning R."/>
            <person name="Sakthikumar S."/>
            <person name="Song X."/>
            <person name="Adiconis X."/>
            <person name="Fan L."/>
            <person name="Goldberg J.M."/>
            <person name="Levin J.Z."/>
            <person name="Young S."/>
            <person name="Zeng Q."/>
            <person name="Anikster Y."/>
            <person name="Bruce M."/>
            <person name="Wang M."/>
            <person name="Yin C."/>
            <person name="McCallum B."/>
            <person name="Szabo L.J."/>
            <person name="Hulbert S."/>
            <person name="Chen X."/>
            <person name="Fellers J.P."/>
        </authorList>
    </citation>
    <scope>NUCLEOTIDE SEQUENCE</scope>
    <source>
        <strain evidence="2">isolate 1-1 / race 1 (BBBD)</strain>
        <strain evidence="3">Isolate 1-1 / race 1 (BBBD)</strain>
    </source>
</reference>
<evidence type="ECO:0000313" key="2">
    <source>
        <dbReference type="EnsemblFungi" id="PTTG_01709-t43_1-p1"/>
    </source>
</evidence>
<reference evidence="1" key="2">
    <citation type="submission" date="2016-05" db="EMBL/GenBank/DDBJ databases">
        <title>Comparative analysis highlights variable genome content of wheat rusts and divergence of the mating loci.</title>
        <authorList>
            <person name="Cuomo C.A."/>
            <person name="Bakkeren G."/>
            <person name="Szabo L."/>
            <person name="Khalil H."/>
            <person name="Joly D."/>
            <person name="Goldberg J."/>
            <person name="Young S."/>
            <person name="Zeng Q."/>
            <person name="Fellers J."/>
        </authorList>
    </citation>
    <scope>NUCLEOTIDE SEQUENCE [LARGE SCALE GENOMIC DNA]</scope>
    <source>
        <strain evidence="1">1-1 BBBD Race 1</strain>
    </source>
</reference>
<dbReference type="Proteomes" id="UP000005240">
    <property type="component" value="Unassembled WGS sequence"/>
</dbReference>
<protein>
    <submittedName>
        <fullName evidence="1 2">Uncharacterized protein</fullName>
    </submittedName>
</protein>
<accession>A0A180GXL6</accession>
<name>A0A180GXL6_PUCT1</name>
<dbReference type="AlphaFoldDB" id="A0A180GXL6"/>
<reference evidence="1" key="1">
    <citation type="submission" date="2009-11" db="EMBL/GenBank/DDBJ databases">
        <authorList>
            <consortium name="The Broad Institute Genome Sequencing Platform"/>
            <person name="Ward D."/>
            <person name="Feldgarden M."/>
            <person name="Earl A."/>
            <person name="Young S.K."/>
            <person name="Zeng Q."/>
            <person name="Koehrsen M."/>
            <person name="Alvarado L."/>
            <person name="Berlin A."/>
            <person name="Bochicchio J."/>
            <person name="Borenstein D."/>
            <person name="Chapman S.B."/>
            <person name="Chen Z."/>
            <person name="Engels R."/>
            <person name="Freedman E."/>
            <person name="Gellesch M."/>
            <person name="Goldberg J."/>
            <person name="Griggs A."/>
            <person name="Gujja S."/>
            <person name="Heilman E."/>
            <person name="Heiman D."/>
            <person name="Hepburn T."/>
            <person name="Howarth C."/>
            <person name="Jen D."/>
            <person name="Larson L."/>
            <person name="Lewis B."/>
            <person name="Mehta T."/>
            <person name="Park D."/>
            <person name="Pearson M."/>
            <person name="Roberts A."/>
            <person name="Saif S."/>
            <person name="Shea T."/>
            <person name="Shenoy N."/>
            <person name="Sisk P."/>
            <person name="Stolte C."/>
            <person name="Sykes S."/>
            <person name="Thomson T."/>
            <person name="Walk T."/>
            <person name="White J."/>
            <person name="Yandava C."/>
            <person name="Izard J."/>
            <person name="Baranova O.V."/>
            <person name="Blanton J.M."/>
            <person name="Tanner A.C."/>
            <person name="Dewhirst F.E."/>
            <person name="Haas B."/>
            <person name="Nusbaum C."/>
            <person name="Birren B."/>
        </authorList>
    </citation>
    <scope>NUCLEOTIDE SEQUENCE [LARGE SCALE GENOMIC DNA]</scope>
    <source>
        <strain evidence="1">1-1 BBBD Race 1</strain>
    </source>
</reference>
<evidence type="ECO:0000313" key="3">
    <source>
        <dbReference type="Proteomes" id="UP000005240"/>
    </source>
</evidence>